<evidence type="ECO:0000313" key="3">
    <source>
        <dbReference type="EMBL" id="ATO43387.1"/>
    </source>
</evidence>
<keyword evidence="4" id="KW-1185">Reference proteome</keyword>
<feature type="domain" description="ORF6C" evidence="2">
    <location>
        <begin position="122"/>
        <end position="230"/>
    </location>
</feature>
<dbReference type="Pfam" id="PF10543">
    <property type="entry name" value="ORF6N"/>
    <property type="match status" value="1"/>
</dbReference>
<dbReference type="InterPro" id="IPR018873">
    <property type="entry name" value="KilA-N_DNA-bd_domain"/>
</dbReference>
<evidence type="ECO:0000259" key="1">
    <source>
        <dbReference type="Pfam" id="PF10543"/>
    </source>
</evidence>
<accession>A0A2D1KML6</accession>
<dbReference type="OrthoDB" id="9812611at2"/>
<sequence length="241" mass="28135">MNELPQIKFKNDLILTTEQLAEFYGTTPRRISENFNYHADKFIAGTHYYLLKGQELRDFKEHYGNSGLVLKQISHLYLWTRRGASRHSKMLGTDRAWEMFDQLEETYFRATMQLPMTPEEKIRALLENGDAANQKIKKIDRRVDQLEQNQTLSPGEYNWLSKRIGTAIKEYVDAHRLSLNKPQRSKLYQDISRGLNEVTNVKTRSQLRKRDFDIACEFIANWMPSTATLTIIKQLDGGGDQ</sequence>
<reference evidence="3 4" key="1">
    <citation type="submission" date="2016-10" db="EMBL/GenBank/DDBJ databases">
        <title>The whole genome sequencing and assembly of L. cotyniformis subsp. torquens DSM 20004 strain.</title>
        <authorList>
            <person name="Park M.-K."/>
            <person name="Lee Y.-J."/>
            <person name="Yi H."/>
            <person name="Bahn Y.-S."/>
            <person name="Kim J.F."/>
            <person name="Lee D.-W."/>
        </authorList>
    </citation>
    <scope>NUCLEOTIDE SEQUENCE [LARGE SCALE GENOMIC DNA]</scope>
    <source>
        <strain evidence="3 4">DSM 20004</strain>
    </source>
</reference>
<dbReference type="KEGG" id="lcy:LC20004_05460"/>
<feature type="domain" description="KilA-N DNA-binding" evidence="1">
    <location>
        <begin position="7"/>
        <end position="90"/>
    </location>
</feature>
<proteinExistence type="predicted"/>
<evidence type="ECO:0000259" key="2">
    <source>
        <dbReference type="Pfam" id="PF10552"/>
    </source>
</evidence>
<organism evidence="3 4">
    <name type="scientific">Loigolactobacillus coryniformis subsp. torquens DSM 20004 = KCTC 3535</name>
    <dbReference type="NCBI Taxonomy" id="1423822"/>
    <lineage>
        <taxon>Bacteria</taxon>
        <taxon>Bacillati</taxon>
        <taxon>Bacillota</taxon>
        <taxon>Bacilli</taxon>
        <taxon>Lactobacillales</taxon>
        <taxon>Lactobacillaceae</taxon>
        <taxon>Loigolactobacillus</taxon>
    </lineage>
</organism>
<dbReference type="EMBL" id="CP017697">
    <property type="protein sequence ID" value="ATO43387.1"/>
    <property type="molecule type" value="Genomic_DNA"/>
</dbReference>
<evidence type="ECO:0000313" key="4">
    <source>
        <dbReference type="Proteomes" id="UP000223559"/>
    </source>
</evidence>
<name>A0A2D1KML6_9LACO</name>
<protein>
    <submittedName>
        <fullName evidence="3">Antirepressor</fullName>
    </submittedName>
</protein>
<gene>
    <name evidence="3" type="ORF">LC20004_05460</name>
</gene>
<dbReference type="Proteomes" id="UP000223559">
    <property type="component" value="Chromosome"/>
</dbReference>
<dbReference type="RefSeq" id="WP_010012997.1">
    <property type="nucleotide sequence ID" value="NZ_AEOS01000102.1"/>
</dbReference>
<dbReference type="InterPro" id="IPR018878">
    <property type="entry name" value="ORF6C_dom"/>
</dbReference>
<dbReference type="AlphaFoldDB" id="A0A2D1KML6"/>
<dbReference type="Pfam" id="PF10552">
    <property type="entry name" value="ORF6C"/>
    <property type="match status" value="1"/>
</dbReference>